<keyword evidence="2" id="KW-0560">Oxidoreductase</keyword>
<keyword evidence="3" id="KW-1185">Reference proteome</keyword>
<dbReference type="Pfam" id="PF03098">
    <property type="entry name" value="An_peroxidase"/>
    <property type="match status" value="1"/>
</dbReference>
<dbReference type="CDD" id="cd09819">
    <property type="entry name" value="An_peroxidase_bacterial_1"/>
    <property type="match status" value="1"/>
</dbReference>
<accession>A0ABS6BMI1</accession>
<evidence type="ECO:0000313" key="3">
    <source>
        <dbReference type="Proteomes" id="UP000776276"/>
    </source>
</evidence>
<dbReference type="EMBL" id="JAHKRT010000011">
    <property type="protein sequence ID" value="MBU3079515.1"/>
    <property type="molecule type" value="Genomic_DNA"/>
</dbReference>
<reference evidence="2 3" key="1">
    <citation type="submission" date="2021-06" db="EMBL/GenBank/DDBJ databases">
        <title>Sphingomonas sp. XMGL2, whole genome shotgun sequencing project.</title>
        <authorList>
            <person name="Zhao G."/>
            <person name="Shen L."/>
        </authorList>
    </citation>
    <scope>NUCLEOTIDE SEQUENCE [LARGE SCALE GENOMIC DNA]</scope>
    <source>
        <strain evidence="2 3">XMGL2</strain>
    </source>
</reference>
<protein>
    <submittedName>
        <fullName evidence="2">Peroxidase</fullName>
    </submittedName>
</protein>
<dbReference type="InterPro" id="IPR019791">
    <property type="entry name" value="Haem_peroxidase_animal"/>
</dbReference>
<proteinExistence type="predicted"/>
<keyword evidence="1" id="KW-0325">Glycoprotein</keyword>
<dbReference type="Proteomes" id="UP000776276">
    <property type="component" value="Unassembled WGS sequence"/>
</dbReference>
<evidence type="ECO:0000256" key="1">
    <source>
        <dbReference type="ARBA" id="ARBA00023180"/>
    </source>
</evidence>
<dbReference type="GO" id="GO:0004601">
    <property type="term" value="F:peroxidase activity"/>
    <property type="evidence" value="ECO:0007669"/>
    <property type="project" value="UniProtKB-KW"/>
</dbReference>
<name>A0ABS6BMI1_9SPHN</name>
<keyword evidence="2" id="KW-0575">Peroxidase</keyword>
<dbReference type="PROSITE" id="PS50292">
    <property type="entry name" value="PEROXIDASE_3"/>
    <property type="match status" value="1"/>
</dbReference>
<organism evidence="2 3">
    <name type="scientific">Sphingomonas quercus</name>
    <dbReference type="NCBI Taxonomy" id="2842451"/>
    <lineage>
        <taxon>Bacteria</taxon>
        <taxon>Pseudomonadati</taxon>
        <taxon>Pseudomonadota</taxon>
        <taxon>Alphaproteobacteria</taxon>
        <taxon>Sphingomonadales</taxon>
        <taxon>Sphingomonadaceae</taxon>
        <taxon>Sphingomonas</taxon>
    </lineage>
</organism>
<gene>
    <name evidence="2" type="ORF">KOF26_16785</name>
</gene>
<evidence type="ECO:0000313" key="2">
    <source>
        <dbReference type="EMBL" id="MBU3079515.1"/>
    </source>
</evidence>
<comment type="caution">
    <text evidence="2">The sequence shown here is derived from an EMBL/GenBank/DDBJ whole genome shotgun (WGS) entry which is preliminary data.</text>
</comment>
<sequence>MARHGVYPHDIVPPRSRYYNSGRFGRMFGELPPFAADTPDVRASLIEIGKPGGIMDAKDDLSKGPQKLITDPSLGARNRDNPNLTAGFTFLGQFLDHDMTADPTSSLERQADPEQVANFRTPSFGLDNVYGAGPGGSPHLYDQVGGKGITFLVEPMGTPGKFDLPRNSQNVALIGDPRDDENIIIAQLQLGFLKFHNAVVDYVRTRIKLTAPGEIFAEAQRIVRWHYQWMIVHQFLRKTCGDAVVDDVLQNGGKFFKWSNEPFIPVEFSVAAYRFGHSQVRPSYRANFTGGAGGTPFFAMIFTPTPSTPTDPDDLSGGCRAPRRFVDWPTFFDFGDGNVKPNKKIDTTLSTALFHLPGSVVANPDARTNPASLAQRNLLRHLTFSLPSGQRVARSMQLPELSRGDLADLKPHGFDDRTPLWFYILREAETMENGERLGPVGARIVAEVFLGLLQGDSSSYLAQDPEWNPFLPTVDGSKTGDDFSMIDLLRYAGVA</sequence>
<dbReference type="RefSeq" id="WP_216327880.1">
    <property type="nucleotide sequence ID" value="NZ_JAHKRT010000011.1"/>
</dbReference>
<dbReference type="PANTHER" id="PTHR11475">
    <property type="entry name" value="OXIDASE/PEROXIDASE"/>
    <property type="match status" value="1"/>
</dbReference>
<dbReference type="PANTHER" id="PTHR11475:SF4">
    <property type="entry name" value="CHORION PEROXIDASE"/>
    <property type="match status" value="1"/>
</dbReference>